<sequence length="152" mass="16384">MARAYVGLGANLGDREETLRLAVELLAAAEGVTVVGVSSLRETDPVGYLDQPRFLNGAVAVETELEAGALLEALLRIERELGRTREGPRFGPRTVDLDLLLFDAVAVDEPGLTVPHPRLHERRFALEPLAELDPALVVPGRGTVSELLAQLD</sequence>
<keyword evidence="4" id="KW-0808">Transferase</keyword>
<keyword evidence="5" id="KW-0547">Nucleotide-binding</keyword>
<comment type="caution">
    <text evidence="10">The sequence shown here is derived from an EMBL/GenBank/DDBJ whole genome shotgun (WGS) entry which is preliminary data.</text>
</comment>
<dbReference type="UniPathway" id="UPA00077">
    <property type="reaction ID" value="UER00155"/>
</dbReference>
<proteinExistence type="predicted"/>
<evidence type="ECO:0000256" key="6">
    <source>
        <dbReference type="ARBA" id="ARBA00022777"/>
    </source>
</evidence>
<dbReference type="AlphaFoldDB" id="A0A7M2YXW8"/>
<dbReference type="GO" id="GO:0016301">
    <property type="term" value="F:kinase activity"/>
    <property type="evidence" value="ECO:0007669"/>
    <property type="project" value="UniProtKB-KW"/>
</dbReference>
<reference evidence="10 11" key="1">
    <citation type="submission" date="2018-07" db="EMBL/GenBank/DDBJ databases">
        <title>High-quality-draft genome sequence of Gaiella occulta.</title>
        <authorList>
            <person name="Severino R."/>
            <person name="Froufe H.J.C."/>
            <person name="Rainey F.A."/>
            <person name="Barroso C."/>
            <person name="Albuquerque L."/>
            <person name="Lobo-Da-Cunha A."/>
            <person name="Da Costa M.S."/>
            <person name="Egas C."/>
        </authorList>
    </citation>
    <scope>NUCLEOTIDE SEQUENCE [LARGE SCALE GENOMIC DNA]</scope>
    <source>
        <strain evidence="10 11">F2-233</strain>
    </source>
</reference>
<reference evidence="11" key="2">
    <citation type="journal article" date="2019" name="MicrobiologyOpen">
        <title>High-quality draft genome sequence of Gaiella occulta isolated from a 150 meter deep mineral water borehole and comparison with the genome sequences of other deep-branching lineages of the phylum Actinobacteria.</title>
        <authorList>
            <person name="Severino R."/>
            <person name="Froufe H.J.C."/>
            <person name="Barroso C."/>
            <person name="Albuquerque L."/>
            <person name="Lobo-da-Cunha A."/>
            <person name="da Costa M.S."/>
            <person name="Egas C."/>
        </authorList>
    </citation>
    <scope>NUCLEOTIDE SEQUENCE [LARGE SCALE GENOMIC DNA]</scope>
    <source>
        <strain evidence="11">F2-233</strain>
    </source>
</reference>
<dbReference type="GO" id="GO:0046656">
    <property type="term" value="P:folic acid biosynthetic process"/>
    <property type="evidence" value="ECO:0007669"/>
    <property type="project" value="UniProtKB-KW"/>
</dbReference>
<evidence type="ECO:0000313" key="10">
    <source>
        <dbReference type="EMBL" id="RDI74704.1"/>
    </source>
</evidence>
<dbReference type="GO" id="GO:0003848">
    <property type="term" value="F:2-amino-4-hydroxy-6-hydroxymethyldihydropteridine diphosphokinase activity"/>
    <property type="evidence" value="ECO:0007669"/>
    <property type="project" value="UniProtKB-EC"/>
</dbReference>
<dbReference type="Proteomes" id="UP000254134">
    <property type="component" value="Unassembled WGS sequence"/>
</dbReference>
<keyword evidence="6 10" id="KW-0418">Kinase</keyword>
<protein>
    <recommendedName>
        <fullName evidence="3">2-amino-4-hydroxy-6-hydroxymethyldihydropteridine diphosphokinase</fullName>
        <ecNumber evidence="3">2.7.6.3</ecNumber>
    </recommendedName>
</protein>
<evidence type="ECO:0000256" key="5">
    <source>
        <dbReference type="ARBA" id="ARBA00022741"/>
    </source>
</evidence>
<dbReference type="PANTHER" id="PTHR43071:SF1">
    <property type="entry name" value="2-AMINO-4-HYDROXY-6-HYDROXYMETHYLDIHYDROPTERIDINE PYROPHOSPHOKINASE"/>
    <property type="match status" value="1"/>
</dbReference>
<keyword evidence="8" id="KW-0289">Folate biosynthesis</keyword>
<dbReference type="Gene3D" id="3.30.70.560">
    <property type="entry name" value="7,8-Dihydro-6-hydroxymethylpterin-pyrophosphokinase HPPK"/>
    <property type="match status" value="1"/>
</dbReference>
<evidence type="ECO:0000256" key="3">
    <source>
        <dbReference type="ARBA" id="ARBA00013253"/>
    </source>
</evidence>
<comment type="pathway">
    <text evidence="2">Cofactor biosynthesis; tetrahydrofolate biosynthesis; 2-amino-4-hydroxy-6-hydroxymethyl-7,8-dihydropteridine diphosphate from 7,8-dihydroneopterin triphosphate: step 4/4.</text>
</comment>
<dbReference type="NCBIfam" id="TIGR01498">
    <property type="entry name" value="folK"/>
    <property type="match status" value="1"/>
</dbReference>
<evidence type="ECO:0000256" key="7">
    <source>
        <dbReference type="ARBA" id="ARBA00022840"/>
    </source>
</evidence>
<keyword evidence="7" id="KW-0067">ATP-binding</keyword>
<organism evidence="10 11">
    <name type="scientific">Gaiella occulta</name>
    <dbReference type="NCBI Taxonomy" id="1002870"/>
    <lineage>
        <taxon>Bacteria</taxon>
        <taxon>Bacillati</taxon>
        <taxon>Actinomycetota</taxon>
        <taxon>Thermoleophilia</taxon>
        <taxon>Gaiellales</taxon>
        <taxon>Gaiellaceae</taxon>
        <taxon>Gaiella</taxon>
    </lineage>
</organism>
<dbReference type="Pfam" id="PF01288">
    <property type="entry name" value="HPPK"/>
    <property type="match status" value="1"/>
</dbReference>
<comment type="catalytic activity">
    <reaction evidence="1">
        <text>6-hydroxymethyl-7,8-dihydropterin + ATP = (7,8-dihydropterin-6-yl)methyl diphosphate + AMP + H(+)</text>
        <dbReference type="Rhea" id="RHEA:11412"/>
        <dbReference type="ChEBI" id="CHEBI:15378"/>
        <dbReference type="ChEBI" id="CHEBI:30616"/>
        <dbReference type="ChEBI" id="CHEBI:44841"/>
        <dbReference type="ChEBI" id="CHEBI:72950"/>
        <dbReference type="ChEBI" id="CHEBI:456215"/>
        <dbReference type="EC" id="2.7.6.3"/>
    </reaction>
</comment>
<dbReference type="EC" id="2.7.6.3" evidence="3"/>
<name>A0A7M2YXW8_9ACTN</name>
<gene>
    <name evidence="10" type="ORF">Gocc_1593</name>
</gene>
<evidence type="ECO:0000313" key="11">
    <source>
        <dbReference type="Proteomes" id="UP000254134"/>
    </source>
</evidence>
<keyword evidence="11" id="KW-1185">Reference proteome</keyword>
<evidence type="ECO:0000256" key="8">
    <source>
        <dbReference type="ARBA" id="ARBA00022909"/>
    </source>
</evidence>
<dbReference type="PANTHER" id="PTHR43071">
    <property type="entry name" value="2-AMINO-4-HYDROXY-6-HYDROXYMETHYLDIHYDROPTERIDINE PYROPHOSPHOKINASE"/>
    <property type="match status" value="1"/>
</dbReference>
<dbReference type="GO" id="GO:0005524">
    <property type="term" value="F:ATP binding"/>
    <property type="evidence" value="ECO:0007669"/>
    <property type="project" value="UniProtKB-KW"/>
</dbReference>
<evidence type="ECO:0000256" key="1">
    <source>
        <dbReference type="ARBA" id="ARBA00000198"/>
    </source>
</evidence>
<dbReference type="InterPro" id="IPR000550">
    <property type="entry name" value="Hppk"/>
</dbReference>
<evidence type="ECO:0000256" key="2">
    <source>
        <dbReference type="ARBA" id="ARBA00005051"/>
    </source>
</evidence>
<feature type="domain" description="7,8-dihydro-6-hydroxymethylpterin-pyrophosphokinase" evidence="9">
    <location>
        <begin position="89"/>
        <end position="100"/>
    </location>
</feature>
<dbReference type="EMBL" id="QQZY01000003">
    <property type="protein sequence ID" value="RDI74704.1"/>
    <property type="molecule type" value="Genomic_DNA"/>
</dbReference>
<dbReference type="SUPFAM" id="SSF55083">
    <property type="entry name" value="6-hydroxymethyl-7,8-dihydropterin pyrophosphokinase, HPPK"/>
    <property type="match status" value="1"/>
</dbReference>
<evidence type="ECO:0000259" key="9">
    <source>
        <dbReference type="PROSITE" id="PS00794"/>
    </source>
</evidence>
<dbReference type="PROSITE" id="PS00794">
    <property type="entry name" value="HPPK"/>
    <property type="match status" value="1"/>
</dbReference>
<dbReference type="GO" id="GO:0046654">
    <property type="term" value="P:tetrahydrofolate biosynthetic process"/>
    <property type="evidence" value="ECO:0007669"/>
    <property type="project" value="UniProtKB-UniPathway"/>
</dbReference>
<dbReference type="InterPro" id="IPR035907">
    <property type="entry name" value="Hppk_sf"/>
</dbReference>
<evidence type="ECO:0000256" key="4">
    <source>
        <dbReference type="ARBA" id="ARBA00022679"/>
    </source>
</evidence>
<dbReference type="CDD" id="cd00483">
    <property type="entry name" value="HPPK"/>
    <property type="match status" value="1"/>
</dbReference>
<dbReference type="RefSeq" id="WP_114796007.1">
    <property type="nucleotide sequence ID" value="NZ_QQZY01000003.1"/>
</dbReference>
<accession>A0A7M2YXW8</accession>